<dbReference type="Proteomes" id="UP000830375">
    <property type="component" value="Unassembled WGS sequence"/>
</dbReference>
<gene>
    <name evidence="2" type="ORF">H4Q32_016847</name>
</gene>
<sequence>MRSTLQLLCSHLAHHLCGGLTTGLPVSICVMAGGSPVSASSLRVLNSASACRPSSSIMAPSSLLSAVVRQSTGSAKLPRPFGSALVCCRPSCALGLHSFGCTLSLRLHQVSFIPLPPPGSSIATAPLQPFGSTPPCRSPEPLVPPRRSGFSSSPWLIGSLSLSWAPLLLVSPLESSALPPPWLLPPLAVAWVPPGSSRHLIRPGSSYFLLGSSLNCLHPGLCSSSSFHPPEPPLSPHLCFPNVTSLSCLFIVWSAPCFLSGV</sequence>
<organism evidence="2 3">
    <name type="scientific">Labeo rohita</name>
    <name type="common">Indian major carp</name>
    <name type="synonym">Cyprinus rohita</name>
    <dbReference type="NCBI Taxonomy" id="84645"/>
    <lineage>
        <taxon>Eukaryota</taxon>
        <taxon>Metazoa</taxon>
        <taxon>Chordata</taxon>
        <taxon>Craniata</taxon>
        <taxon>Vertebrata</taxon>
        <taxon>Euteleostomi</taxon>
        <taxon>Actinopterygii</taxon>
        <taxon>Neopterygii</taxon>
        <taxon>Teleostei</taxon>
        <taxon>Ostariophysi</taxon>
        <taxon>Cypriniformes</taxon>
        <taxon>Cyprinidae</taxon>
        <taxon>Labeoninae</taxon>
        <taxon>Labeonini</taxon>
        <taxon>Labeo</taxon>
    </lineage>
</organism>
<accession>A0ABQ8M7X2</accession>
<reference evidence="2 3" key="1">
    <citation type="submission" date="2022-01" db="EMBL/GenBank/DDBJ databases">
        <title>A high-quality chromosome-level genome assembly of rohu carp, Labeo rohita.</title>
        <authorList>
            <person name="Arick M.A. II"/>
            <person name="Hsu C.-Y."/>
            <person name="Magbanua Z."/>
            <person name="Pechanova O."/>
            <person name="Grover C."/>
            <person name="Miller E."/>
            <person name="Thrash A."/>
            <person name="Ezzel L."/>
            <person name="Alam S."/>
            <person name="Benzie J."/>
            <person name="Hamilton M."/>
            <person name="Karsi A."/>
            <person name="Lawrence M.L."/>
            <person name="Peterson D.G."/>
        </authorList>
    </citation>
    <scope>NUCLEOTIDE SEQUENCE [LARGE SCALE GENOMIC DNA]</scope>
    <source>
        <strain evidence="3">BAU-BD-2019</strain>
        <tissue evidence="2">Blood</tissue>
    </source>
</reference>
<name>A0ABQ8M7X2_LABRO</name>
<protein>
    <submittedName>
        <fullName evidence="2">Chromatin-remodeling ATPase INO80</fullName>
    </submittedName>
</protein>
<evidence type="ECO:0000256" key="1">
    <source>
        <dbReference type="SAM" id="SignalP"/>
    </source>
</evidence>
<feature type="signal peptide" evidence="1">
    <location>
        <begin position="1"/>
        <end position="19"/>
    </location>
</feature>
<proteinExistence type="predicted"/>
<evidence type="ECO:0000313" key="3">
    <source>
        <dbReference type="Proteomes" id="UP000830375"/>
    </source>
</evidence>
<keyword evidence="3" id="KW-1185">Reference proteome</keyword>
<evidence type="ECO:0000313" key="2">
    <source>
        <dbReference type="EMBL" id="KAI2658725.1"/>
    </source>
</evidence>
<dbReference type="EMBL" id="JACTAM010000012">
    <property type="protein sequence ID" value="KAI2658725.1"/>
    <property type="molecule type" value="Genomic_DNA"/>
</dbReference>
<comment type="caution">
    <text evidence="2">The sequence shown here is derived from an EMBL/GenBank/DDBJ whole genome shotgun (WGS) entry which is preliminary data.</text>
</comment>
<keyword evidence="1" id="KW-0732">Signal</keyword>
<feature type="chain" id="PRO_5046465053" evidence="1">
    <location>
        <begin position="20"/>
        <end position="262"/>
    </location>
</feature>